<feature type="non-terminal residue" evidence="2">
    <location>
        <position position="143"/>
    </location>
</feature>
<feature type="chain" id="PRO_5039029466" evidence="1">
    <location>
        <begin position="21"/>
        <end position="143"/>
    </location>
</feature>
<organism evidence="2 3">
    <name type="scientific">Candidatus Ornithospirochaeta avicola</name>
    <dbReference type="NCBI Taxonomy" id="2840896"/>
    <lineage>
        <taxon>Bacteria</taxon>
        <taxon>Pseudomonadati</taxon>
        <taxon>Spirochaetota</taxon>
        <taxon>Spirochaetia</taxon>
        <taxon>Spirochaetales</taxon>
        <taxon>Spirochaetaceae</taxon>
        <taxon>Spirochaetaceae incertae sedis</taxon>
        <taxon>Candidatus Ornithospirochaeta</taxon>
    </lineage>
</organism>
<accession>A0A9D1PS60</accession>
<sequence>MKKILSVLLVLVLAVGTTFAGVTLSGSASTEFAYNIEENTLGFAPSTELTVELDAVTTEKVNEGGVYAGIKATLALNGFTKTTEGVEDPTADLISVNKDDTKINEAYIAGENWKVSILSADGIPTFATGWELDSDDNAADLAV</sequence>
<keyword evidence="1" id="KW-0732">Signal</keyword>
<dbReference type="Proteomes" id="UP000823936">
    <property type="component" value="Unassembled WGS sequence"/>
</dbReference>
<gene>
    <name evidence="2" type="ORF">IAB12_00410</name>
</gene>
<proteinExistence type="predicted"/>
<dbReference type="EMBL" id="DXHU01000003">
    <property type="protein sequence ID" value="HIV98230.1"/>
    <property type="molecule type" value="Genomic_DNA"/>
</dbReference>
<protein>
    <submittedName>
        <fullName evidence="2">Uncharacterized protein</fullName>
    </submittedName>
</protein>
<evidence type="ECO:0000256" key="1">
    <source>
        <dbReference type="SAM" id="SignalP"/>
    </source>
</evidence>
<evidence type="ECO:0000313" key="3">
    <source>
        <dbReference type="Proteomes" id="UP000823936"/>
    </source>
</evidence>
<comment type="caution">
    <text evidence="2">The sequence shown here is derived from an EMBL/GenBank/DDBJ whole genome shotgun (WGS) entry which is preliminary data.</text>
</comment>
<name>A0A9D1PS60_9SPIO</name>
<reference evidence="2" key="2">
    <citation type="submission" date="2021-04" db="EMBL/GenBank/DDBJ databases">
        <authorList>
            <person name="Gilroy R."/>
        </authorList>
    </citation>
    <scope>NUCLEOTIDE SEQUENCE</scope>
    <source>
        <strain evidence="2">Gambia11-129</strain>
    </source>
</reference>
<dbReference type="AlphaFoldDB" id="A0A9D1PS60"/>
<reference evidence="2" key="1">
    <citation type="journal article" date="2021" name="PeerJ">
        <title>Extensive microbial diversity within the chicken gut microbiome revealed by metagenomics and culture.</title>
        <authorList>
            <person name="Gilroy R."/>
            <person name="Ravi A."/>
            <person name="Getino M."/>
            <person name="Pursley I."/>
            <person name="Horton D.L."/>
            <person name="Alikhan N.F."/>
            <person name="Baker D."/>
            <person name="Gharbi K."/>
            <person name="Hall N."/>
            <person name="Watson M."/>
            <person name="Adriaenssens E.M."/>
            <person name="Foster-Nyarko E."/>
            <person name="Jarju S."/>
            <person name="Secka A."/>
            <person name="Antonio M."/>
            <person name="Oren A."/>
            <person name="Chaudhuri R.R."/>
            <person name="La Ragione R."/>
            <person name="Hildebrand F."/>
            <person name="Pallen M.J."/>
        </authorList>
    </citation>
    <scope>NUCLEOTIDE SEQUENCE</scope>
    <source>
        <strain evidence="2">Gambia11-129</strain>
    </source>
</reference>
<feature type="signal peptide" evidence="1">
    <location>
        <begin position="1"/>
        <end position="20"/>
    </location>
</feature>
<evidence type="ECO:0000313" key="2">
    <source>
        <dbReference type="EMBL" id="HIV98230.1"/>
    </source>
</evidence>